<feature type="domain" description="Outer membrane protein beta-barrel" evidence="1">
    <location>
        <begin position="2"/>
        <end position="72"/>
    </location>
</feature>
<dbReference type="EMBL" id="JBELPY010000011">
    <property type="protein sequence ID" value="MFL9835327.1"/>
    <property type="molecule type" value="Genomic_DNA"/>
</dbReference>
<evidence type="ECO:0000313" key="2">
    <source>
        <dbReference type="EMBL" id="MFL9835327.1"/>
    </source>
</evidence>
<dbReference type="RefSeq" id="WP_408091959.1">
    <property type="nucleotide sequence ID" value="NZ_JBELPY010000011.1"/>
</dbReference>
<organism evidence="2 3">
    <name type="scientific">Chryseobacterium terrae</name>
    <dbReference type="NCBI Taxonomy" id="3163299"/>
    <lineage>
        <taxon>Bacteria</taxon>
        <taxon>Pseudomonadati</taxon>
        <taxon>Bacteroidota</taxon>
        <taxon>Flavobacteriia</taxon>
        <taxon>Flavobacteriales</taxon>
        <taxon>Weeksellaceae</taxon>
        <taxon>Chryseobacterium group</taxon>
        <taxon>Chryseobacterium</taxon>
    </lineage>
</organism>
<proteinExistence type="predicted"/>
<name>A0ABW8Y728_9FLAO</name>
<dbReference type="InterPro" id="IPR041700">
    <property type="entry name" value="OMP_b-brl_3"/>
</dbReference>
<gene>
    <name evidence="2" type="ORF">ABS765_14970</name>
</gene>
<sequence>MPSNMGNVYSYFVGNFTSGVKLNMMNKDLQMNVYVSDIFRQAKSHGEIYYENSIHSFNNYYDGRNLTVSLTYNFGNRKVKAQDRNVKFEEKNRAN</sequence>
<dbReference type="Pfam" id="PF14905">
    <property type="entry name" value="OMP_b-brl_3"/>
    <property type="match status" value="1"/>
</dbReference>
<keyword evidence="3" id="KW-1185">Reference proteome</keyword>
<comment type="caution">
    <text evidence="2">The sequence shown here is derived from an EMBL/GenBank/DDBJ whole genome shotgun (WGS) entry which is preliminary data.</text>
</comment>
<evidence type="ECO:0000313" key="3">
    <source>
        <dbReference type="Proteomes" id="UP001629058"/>
    </source>
</evidence>
<dbReference type="Proteomes" id="UP001629058">
    <property type="component" value="Unassembled WGS sequence"/>
</dbReference>
<evidence type="ECO:0000259" key="1">
    <source>
        <dbReference type="Pfam" id="PF14905"/>
    </source>
</evidence>
<accession>A0ABW8Y728</accession>
<protein>
    <submittedName>
        <fullName evidence="2">Outer membrane beta-barrel protein</fullName>
    </submittedName>
</protein>
<reference evidence="2 3" key="1">
    <citation type="submission" date="2024-06" db="EMBL/GenBank/DDBJ databases">
        <authorList>
            <person name="Kaempfer P."/>
            <person name="Viver T."/>
        </authorList>
    </citation>
    <scope>NUCLEOTIDE SEQUENCE [LARGE SCALE GENOMIC DNA]</scope>
    <source>
        <strain evidence="2 3">ST-37</strain>
    </source>
</reference>